<dbReference type="RefSeq" id="WP_206982998.1">
    <property type="nucleotide sequence ID" value="NZ_JAFLQZ010000003.1"/>
</dbReference>
<proteinExistence type="predicted"/>
<evidence type="ECO:0000256" key="1">
    <source>
        <dbReference type="SAM" id="SignalP"/>
    </source>
</evidence>
<keyword evidence="3" id="KW-1185">Reference proteome</keyword>
<sequence>MRLRFLVAGALVTGSLTVGQAQVPTPPTRTYNAKFDLVPLLASGYQVSVEKVWGPAYRQALVVTPQFYRGHIQDITSNLTEGSNRVRGYGLAVQHRIYLNERTTPLEGFYFGYGPHYQHFELQFQGPSWEPEVAPSGLTYYEYRSRGQQETVDRYGAAAVLGGQFFLPDLPVFLDVSVGLGWRKSSSRSTIAGNRYASGMSDYGADGHYLPVGFRLGVAW</sequence>
<reference evidence="2" key="1">
    <citation type="submission" date="2021-03" db="EMBL/GenBank/DDBJ databases">
        <authorList>
            <person name="Kim M.K."/>
        </authorList>
    </citation>
    <scope>NUCLEOTIDE SEQUENCE</scope>
    <source>
        <strain evidence="2">BT186</strain>
    </source>
</reference>
<evidence type="ECO:0000313" key="3">
    <source>
        <dbReference type="Proteomes" id="UP000664144"/>
    </source>
</evidence>
<evidence type="ECO:0008006" key="4">
    <source>
        <dbReference type="Google" id="ProtNLM"/>
    </source>
</evidence>
<feature type="signal peptide" evidence="1">
    <location>
        <begin position="1"/>
        <end position="21"/>
    </location>
</feature>
<name>A0A939J8E1_9BACT</name>
<dbReference type="Proteomes" id="UP000664144">
    <property type="component" value="Unassembled WGS sequence"/>
</dbReference>
<accession>A0A939J8E1</accession>
<protein>
    <recommendedName>
        <fullName evidence="4">DUF3575 domain-containing protein</fullName>
    </recommendedName>
</protein>
<keyword evidence="1" id="KW-0732">Signal</keyword>
<dbReference type="AlphaFoldDB" id="A0A939J8E1"/>
<evidence type="ECO:0000313" key="2">
    <source>
        <dbReference type="EMBL" id="MBO0357654.1"/>
    </source>
</evidence>
<organism evidence="2 3">
    <name type="scientific">Hymenobacter telluris</name>
    <dbReference type="NCBI Taxonomy" id="2816474"/>
    <lineage>
        <taxon>Bacteria</taxon>
        <taxon>Pseudomonadati</taxon>
        <taxon>Bacteroidota</taxon>
        <taxon>Cytophagia</taxon>
        <taxon>Cytophagales</taxon>
        <taxon>Hymenobacteraceae</taxon>
        <taxon>Hymenobacter</taxon>
    </lineage>
</organism>
<feature type="chain" id="PRO_5037128719" description="DUF3575 domain-containing protein" evidence="1">
    <location>
        <begin position="22"/>
        <end position="220"/>
    </location>
</feature>
<gene>
    <name evidence="2" type="ORF">J0X19_06830</name>
</gene>
<comment type="caution">
    <text evidence="2">The sequence shown here is derived from an EMBL/GenBank/DDBJ whole genome shotgun (WGS) entry which is preliminary data.</text>
</comment>
<dbReference type="EMBL" id="JAFLQZ010000003">
    <property type="protein sequence ID" value="MBO0357654.1"/>
    <property type="molecule type" value="Genomic_DNA"/>
</dbReference>